<dbReference type="RefSeq" id="WP_014026923.1">
    <property type="nucleotide sequence ID" value="NC_015931.1"/>
</dbReference>
<dbReference type="UniPathway" id="UPA00074">
    <property type="reaction ID" value="UER00124"/>
</dbReference>
<keyword evidence="3 7" id="KW-0328">Glycosyltransferase</keyword>
<dbReference type="MEROPS" id="C44.001"/>
<keyword evidence="14" id="KW-1185">Reference proteome</keyword>
<dbReference type="Gene3D" id="3.40.50.2020">
    <property type="match status" value="1"/>
</dbReference>
<feature type="binding site" evidence="7 11">
    <location>
        <position position="428"/>
    </location>
    <ligand>
        <name>[4Fe-4S] cluster</name>
        <dbReference type="ChEBI" id="CHEBI:49883"/>
    </ligand>
</feature>
<comment type="cofactor">
    <cofactor evidence="7 11">
        <name>[4Fe-4S] cluster</name>
        <dbReference type="ChEBI" id="CHEBI:49883"/>
    </cofactor>
    <text evidence="7 11">Binds 1 [4Fe-4S] cluster per subunit.</text>
</comment>
<name>G0EGU8_PYRF1</name>
<feature type="binding site" evidence="7 11">
    <location>
        <position position="232"/>
    </location>
    <ligand>
        <name>[4Fe-4S] cluster</name>
        <dbReference type="ChEBI" id="CHEBI:49883"/>
    </ligand>
</feature>
<keyword evidence="6 7" id="KW-0315">Glutamine amidotransferase</keyword>
<sequence length="446" mass="48567">MCGIAAYLGEGAARVVYELLVELQHRGHEAAGIAYLSGRSFILEGGFGLVYEAIKSHRLPSSTRLAVGHVRYSTSGPYGSLYQPLIVNVDGVELAVAFNGNIVNYKSAAREVLGRLEVDWDAWVLAAILAHYYRDEGNLADAARRTAEVLRGSYALVAATTRGELLAARDPHGIRPLAFSIGNGYAAVASETAALEALGLEWRELGRAQLLYCQGTHCSIEPLAPRADPQPCIFEYVYFSRPDSIFEGAEVYKTRVEMGRLLARIDDTHVDVVAPVPDSGRAAATGYALEKGVPLVEVLYPNRFRGRSFILPPSLRGSHVARKYGVLRSAVRGRRIALVDDSIVRGSTASRITSLLKGSGALEVHFRSASPPVVCPCVLGIDFPRPTELVARNKSVEEIRDIIGADTLLYNTIENLTRAVGRPACTACFTCVYPSLVRKYVSEFRR</sequence>
<accession>G0EGU8</accession>
<dbReference type="EC" id="2.4.2.14" evidence="7"/>
<keyword evidence="7" id="KW-0004">4Fe-4S</keyword>
<feature type="binding site" evidence="7 11">
    <location>
        <position position="425"/>
    </location>
    <ligand>
        <name>[4Fe-4S] cluster</name>
        <dbReference type="ChEBI" id="CHEBI:49883"/>
    </ligand>
</feature>
<dbReference type="InterPro" id="IPR000836">
    <property type="entry name" value="PRTase_dom"/>
</dbReference>
<dbReference type="GO" id="GO:0051539">
    <property type="term" value="F:4 iron, 4 sulfur cluster binding"/>
    <property type="evidence" value="ECO:0007669"/>
    <property type="project" value="UniProtKB-KW"/>
</dbReference>
<evidence type="ECO:0000256" key="7">
    <source>
        <dbReference type="HAMAP-Rule" id="MF_01931"/>
    </source>
</evidence>
<keyword evidence="7 10" id="KW-0479">Metal-binding</keyword>
<dbReference type="GO" id="GO:0009113">
    <property type="term" value="P:purine nucleobase biosynthetic process"/>
    <property type="evidence" value="ECO:0007669"/>
    <property type="project" value="UniProtKB-UniRule"/>
</dbReference>
<dbReference type="GO" id="GO:0000287">
    <property type="term" value="F:magnesium ion binding"/>
    <property type="evidence" value="ECO:0007669"/>
    <property type="project" value="UniProtKB-UniRule"/>
</dbReference>
<evidence type="ECO:0000313" key="14">
    <source>
        <dbReference type="Proteomes" id="UP000001037"/>
    </source>
</evidence>
<dbReference type="eggNOG" id="arCOG00093">
    <property type="taxonomic scope" value="Archaea"/>
</dbReference>
<dbReference type="SUPFAM" id="SSF53271">
    <property type="entry name" value="PRTase-like"/>
    <property type="match status" value="1"/>
</dbReference>
<evidence type="ECO:0000256" key="1">
    <source>
        <dbReference type="ARBA" id="ARBA00005209"/>
    </source>
</evidence>
<evidence type="ECO:0000256" key="8">
    <source>
        <dbReference type="PIRNR" id="PIRNR000485"/>
    </source>
</evidence>
<dbReference type="Proteomes" id="UP000001037">
    <property type="component" value="Chromosome"/>
</dbReference>
<feature type="binding site" evidence="7 10">
    <location>
        <position position="341"/>
    </location>
    <ligand>
        <name>Mg(2+)</name>
        <dbReference type="ChEBI" id="CHEBI:18420"/>
    </ligand>
</feature>
<dbReference type="GeneID" id="11138573"/>
<evidence type="ECO:0000256" key="2">
    <source>
        <dbReference type="ARBA" id="ARBA00010138"/>
    </source>
</evidence>
<dbReference type="Gene3D" id="3.60.20.10">
    <property type="entry name" value="Glutamine Phosphoribosylpyrophosphate, subunit 1, domain 1"/>
    <property type="match status" value="1"/>
</dbReference>
<dbReference type="PROSITE" id="PS51278">
    <property type="entry name" value="GATASE_TYPE_2"/>
    <property type="match status" value="1"/>
</dbReference>
<keyword evidence="7 11" id="KW-0408">Iron</keyword>
<evidence type="ECO:0000259" key="12">
    <source>
        <dbReference type="PROSITE" id="PS51278"/>
    </source>
</evidence>
<dbReference type="FunCoup" id="G0EGU8">
    <property type="interactions" value="110"/>
</dbReference>
<feature type="active site" description="Nucleophile" evidence="7 9">
    <location>
        <position position="2"/>
    </location>
</feature>
<dbReference type="GO" id="GO:0004044">
    <property type="term" value="F:amidophosphoribosyltransferase activity"/>
    <property type="evidence" value="ECO:0007669"/>
    <property type="project" value="UniProtKB-UniRule"/>
</dbReference>
<dbReference type="KEGG" id="pfm:Pyrfu_1388"/>
<dbReference type="GO" id="GO:0006189">
    <property type="term" value="P:'de novo' IMP biosynthetic process"/>
    <property type="evidence" value="ECO:0007669"/>
    <property type="project" value="UniProtKB-UniRule"/>
</dbReference>
<evidence type="ECO:0000256" key="11">
    <source>
        <dbReference type="PIRSR" id="PIRSR000485-3"/>
    </source>
</evidence>
<dbReference type="PIRSF" id="PIRSF000485">
    <property type="entry name" value="Amd_phspho_trans"/>
    <property type="match status" value="1"/>
</dbReference>
<dbReference type="HAMAP" id="MF_01931">
    <property type="entry name" value="PurF"/>
    <property type="match status" value="1"/>
</dbReference>
<keyword evidence="7 11" id="KW-0411">Iron-sulfur</keyword>
<dbReference type="SUPFAM" id="SSF56235">
    <property type="entry name" value="N-terminal nucleophile aminohydrolases (Ntn hydrolases)"/>
    <property type="match status" value="1"/>
</dbReference>
<dbReference type="InterPro" id="IPR005854">
    <property type="entry name" value="PurF"/>
</dbReference>
<dbReference type="OrthoDB" id="5976at2157"/>
<evidence type="ECO:0000313" key="13">
    <source>
        <dbReference type="EMBL" id="AEM39246.1"/>
    </source>
</evidence>
<dbReference type="InterPro" id="IPR017932">
    <property type="entry name" value="GATase_2_dom"/>
</dbReference>
<gene>
    <name evidence="7" type="primary">purF</name>
    <name evidence="13" type="ordered locus">Pyrfu_1388</name>
</gene>
<protein>
    <recommendedName>
        <fullName evidence="7">Amidophosphoribosyltransferase</fullName>
        <shortName evidence="7">ATase</shortName>
        <ecNumber evidence="7">2.4.2.14</ecNumber>
    </recommendedName>
    <alternativeName>
        <fullName evidence="7">Glutamine phosphoribosylpyrophosphate amidotransferase</fullName>
        <shortName evidence="7">GPATase</shortName>
    </alternativeName>
</protein>
<evidence type="ECO:0000256" key="5">
    <source>
        <dbReference type="ARBA" id="ARBA00022755"/>
    </source>
</evidence>
<feature type="binding site" evidence="7 11">
    <location>
        <position position="377"/>
    </location>
    <ligand>
        <name>[4Fe-4S] cluster</name>
        <dbReference type="ChEBI" id="CHEBI:49883"/>
    </ligand>
</feature>
<feature type="domain" description="Glutamine amidotransferase type-2" evidence="12">
    <location>
        <begin position="2"/>
        <end position="216"/>
    </location>
</feature>
<keyword evidence="4 7" id="KW-0808">Transferase</keyword>
<dbReference type="CDD" id="cd06223">
    <property type="entry name" value="PRTases_typeI"/>
    <property type="match status" value="1"/>
</dbReference>
<evidence type="ECO:0000256" key="3">
    <source>
        <dbReference type="ARBA" id="ARBA00022676"/>
    </source>
</evidence>
<dbReference type="InterPro" id="IPR029057">
    <property type="entry name" value="PRTase-like"/>
</dbReference>
<comment type="function">
    <text evidence="7">Catalyzes the formation of phosphoribosylamine from phosphoribosylpyrophosphate (PRPP) and glutamine.</text>
</comment>
<keyword evidence="5 7" id="KW-0658">Purine biosynthesis</keyword>
<dbReference type="NCBIfam" id="TIGR01134">
    <property type="entry name" value="purF"/>
    <property type="match status" value="1"/>
</dbReference>
<comment type="cofactor">
    <cofactor evidence="7 10">
        <name>Mg(2+)</name>
        <dbReference type="ChEBI" id="CHEBI:18420"/>
    </cofactor>
    <text evidence="7 10">Binds 1 Mg(2+) ion per subunit.</text>
</comment>
<comment type="catalytic activity">
    <reaction evidence="7 8">
        <text>5-phospho-beta-D-ribosylamine + L-glutamate + diphosphate = 5-phospho-alpha-D-ribose 1-diphosphate + L-glutamine + H2O</text>
        <dbReference type="Rhea" id="RHEA:14905"/>
        <dbReference type="ChEBI" id="CHEBI:15377"/>
        <dbReference type="ChEBI" id="CHEBI:29985"/>
        <dbReference type="ChEBI" id="CHEBI:33019"/>
        <dbReference type="ChEBI" id="CHEBI:58017"/>
        <dbReference type="ChEBI" id="CHEBI:58359"/>
        <dbReference type="ChEBI" id="CHEBI:58681"/>
        <dbReference type="EC" id="2.4.2.14"/>
    </reaction>
</comment>
<dbReference type="STRING" id="694429.Pyrfu_1388"/>
<reference evidence="13 14" key="1">
    <citation type="journal article" date="2011" name="Stand. Genomic Sci.">
        <title>Complete genome sequence of the hyperthermophilic chemolithoautotroph Pyrolobus fumarii type strain (1A).</title>
        <authorList>
            <person name="Anderson I."/>
            <person name="Goker M."/>
            <person name="Nolan M."/>
            <person name="Lucas S."/>
            <person name="Hammon N."/>
            <person name="Deshpande S."/>
            <person name="Cheng J.F."/>
            <person name="Tapia R."/>
            <person name="Han C."/>
            <person name="Goodwin L."/>
            <person name="Pitluck S."/>
            <person name="Huntemann M."/>
            <person name="Liolios K."/>
            <person name="Ivanova N."/>
            <person name="Pagani I."/>
            <person name="Mavromatis K."/>
            <person name="Ovchinikova G."/>
            <person name="Pati A."/>
            <person name="Chen A."/>
            <person name="Palaniappan K."/>
            <person name="Land M."/>
            <person name="Hauser L."/>
            <person name="Brambilla E.M."/>
            <person name="Huber H."/>
            <person name="Yasawong M."/>
            <person name="Rohde M."/>
            <person name="Spring S."/>
            <person name="Abt B."/>
            <person name="Sikorski J."/>
            <person name="Wirth R."/>
            <person name="Detter J.C."/>
            <person name="Woyke T."/>
            <person name="Bristow J."/>
            <person name="Eisen J.A."/>
            <person name="Markowitz V."/>
            <person name="Hugenholtz P."/>
            <person name="Kyrpides N.C."/>
            <person name="Klenk H.P."/>
            <person name="Lapidus A."/>
        </authorList>
    </citation>
    <scope>NUCLEOTIDE SEQUENCE [LARGE SCALE GENOMIC DNA]</scope>
    <source>
        <strain evidence="14">DSM 11204 / 1A</strain>
    </source>
</reference>
<evidence type="ECO:0000256" key="9">
    <source>
        <dbReference type="PIRSR" id="PIRSR000485-1"/>
    </source>
</evidence>
<dbReference type="EMBL" id="CP002838">
    <property type="protein sequence ID" value="AEM39246.1"/>
    <property type="molecule type" value="Genomic_DNA"/>
</dbReference>
<dbReference type="Pfam" id="PF13522">
    <property type="entry name" value="GATase_6"/>
    <property type="match status" value="1"/>
</dbReference>
<feature type="binding site" evidence="7 10">
    <location>
        <position position="279"/>
    </location>
    <ligand>
        <name>Mg(2+)</name>
        <dbReference type="ChEBI" id="CHEBI:18420"/>
    </ligand>
</feature>
<organism evidence="13 14">
    <name type="scientific">Pyrolobus fumarii (strain DSM 11204 / 1A)</name>
    <dbReference type="NCBI Taxonomy" id="694429"/>
    <lineage>
        <taxon>Archaea</taxon>
        <taxon>Thermoproteota</taxon>
        <taxon>Thermoprotei</taxon>
        <taxon>Desulfurococcales</taxon>
        <taxon>Pyrodictiaceae</taxon>
        <taxon>Pyrolobus</taxon>
    </lineage>
</organism>
<comment type="pathway">
    <text evidence="1 7 8">Purine metabolism; IMP biosynthesis via de novo pathway; N(1)-(5-phospho-D-ribosyl)glycinamide from 5-phospho-alpha-D-ribose 1-diphosphate: step 1/2.</text>
</comment>
<dbReference type="HOGENOM" id="CLU_022389_3_3_2"/>
<dbReference type="InterPro" id="IPR029055">
    <property type="entry name" value="Ntn_hydrolases_N"/>
</dbReference>
<dbReference type="PANTHER" id="PTHR11907">
    <property type="entry name" value="AMIDOPHOSPHORIBOSYLTRANSFERASE"/>
    <property type="match status" value="1"/>
</dbReference>
<feature type="binding site" evidence="7 10">
    <location>
        <position position="340"/>
    </location>
    <ligand>
        <name>Mg(2+)</name>
        <dbReference type="ChEBI" id="CHEBI:18420"/>
    </ligand>
</feature>
<comment type="similarity">
    <text evidence="2 7 8">In the C-terminal section; belongs to the purine/pyrimidine phosphoribosyltransferase family.</text>
</comment>
<evidence type="ECO:0000256" key="6">
    <source>
        <dbReference type="ARBA" id="ARBA00022962"/>
    </source>
</evidence>
<proteinExistence type="inferred from homology"/>
<dbReference type="InParanoid" id="G0EGU8"/>
<evidence type="ECO:0000256" key="4">
    <source>
        <dbReference type="ARBA" id="ARBA00022679"/>
    </source>
</evidence>
<dbReference type="AlphaFoldDB" id="G0EGU8"/>
<evidence type="ECO:0000256" key="10">
    <source>
        <dbReference type="PIRSR" id="PIRSR000485-2"/>
    </source>
</evidence>
<keyword evidence="7 10" id="KW-0460">Magnesium</keyword>